<dbReference type="Pfam" id="PF17917">
    <property type="entry name" value="RT_RNaseH"/>
    <property type="match status" value="1"/>
</dbReference>
<feature type="domain" description="Reverse transcriptase" evidence="7">
    <location>
        <begin position="232"/>
        <end position="354"/>
    </location>
</feature>
<evidence type="ECO:0000256" key="3">
    <source>
        <dbReference type="ARBA" id="ARBA00022722"/>
    </source>
</evidence>
<dbReference type="EMBL" id="CAJPWZ010003158">
    <property type="protein sequence ID" value="CAG2253651.1"/>
    <property type="molecule type" value="Genomic_DNA"/>
</dbReference>
<evidence type="ECO:0000256" key="4">
    <source>
        <dbReference type="ARBA" id="ARBA00022759"/>
    </source>
</evidence>
<dbReference type="GO" id="GO:0016787">
    <property type="term" value="F:hydrolase activity"/>
    <property type="evidence" value="ECO:0007669"/>
    <property type="project" value="UniProtKB-KW"/>
</dbReference>
<dbReference type="GO" id="GO:0003964">
    <property type="term" value="F:RNA-directed DNA polymerase activity"/>
    <property type="evidence" value="ECO:0007669"/>
    <property type="project" value="UniProtKB-KW"/>
</dbReference>
<keyword evidence="5" id="KW-0378">Hydrolase</keyword>
<gene>
    <name evidence="9" type="ORF">MEDL_65168</name>
</gene>
<dbReference type="InterPro" id="IPR043502">
    <property type="entry name" value="DNA/RNA_pol_sf"/>
</dbReference>
<dbReference type="InterPro" id="IPR050951">
    <property type="entry name" value="Retrovirus_Pol_polyprotein"/>
</dbReference>
<keyword evidence="10" id="KW-1185">Reference proteome</keyword>
<evidence type="ECO:0008006" key="11">
    <source>
        <dbReference type="Google" id="ProtNLM"/>
    </source>
</evidence>
<dbReference type="Gene3D" id="3.30.70.270">
    <property type="match status" value="1"/>
</dbReference>
<sequence length="571" mass="64870">MADTGCQSCLAGIKVLYKIGLKKRDLIPVNMQMHAANNKGIVILGAVILRISGKSQDKNELETRQIVYITDSSDKFFLSKEACITLGIISENFPTIGEITGSVTDTSALKNDENRFTTQIDCNCPKRQSPPPTPVKLPFSPTEENVPKLQNFLLEHYKSSTFNTCEHQPLPLMEGPPLKLMIDPKATPVACHTPVPVPLHWQDDVKASLDQDVRLGVIEPVPVGEPVTWQDQSPRGKKKTVFDAWNGYHSVPIREEDRHLTTFITPWGRYRYKTAPQGYIASGDGYTRRFDEIVADVPHKTKCVDDTLLWSDDIEESFVQACHWLELCGKHGITLNPEKFHFAQDTVEFAGFEITNDSVRPCKRYLQAILDFPYTKEHNRRSIVLETLFQETRTVIVSEIEEGLRIYDKKTTCFATDWSKSGLGFWLFQKHCNCQKLLPFCCNEGWKITLVGSRFTHGAESRYAPVEGEALAVVDALDKARYFVLGCEELIIAVDHKPLLKIFGDRSLDQISNTRLRNLKEKTLRYKFKMMHVPGAKHRAADAVSRNPTGYNSEELKSLAWNNPRYHYFTQ</sequence>
<keyword evidence="1" id="KW-0808">Transferase</keyword>
<evidence type="ECO:0000313" key="9">
    <source>
        <dbReference type="EMBL" id="CAG2253651.1"/>
    </source>
</evidence>
<comment type="caution">
    <text evidence="9">The sequence shown here is derived from an EMBL/GenBank/DDBJ whole genome shotgun (WGS) entry which is preliminary data.</text>
</comment>
<evidence type="ECO:0000256" key="2">
    <source>
        <dbReference type="ARBA" id="ARBA00022695"/>
    </source>
</evidence>
<proteinExistence type="predicted"/>
<dbReference type="InterPro" id="IPR000477">
    <property type="entry name" value="RT_dom"/>
</dbReference>
<evidence type="ECO:0000259" key="8">
    <source>
        <dbReference type="Pfam" id="PF17917"/>
    </source>
</evidence>
<dbReference type="Gene3D" id="3.10.10.10">
    <property type="entry name" value="HIV Type 1 Reverse Transcriptase, subunit A, domain 1"/>
    <property type="match status" value="1"/>
</dbReference>
<dbReference type="CDD" id="cd01647">
    <property type="entry name" value="RT_LTR"/>
    <property type="match status" value="1"/>
</dbReference>
<keyword evidence="2" id="KW-0548">Nucleotidyltransferase</keyword>
<dbReference type="Pfam" id="PF00078">
    <property type="entry name" value="RVT_1"/>
    <property type="match status" value="1"/>
</dbReference>
<dbReference type="Proteomes" id="UP000683360">
    <property type="component" value="Unassembled WGS sequence"/>
</dbReference>
<protein>
    <recommendedName>
        <fullName evidence="11">Reverse transcriptase RNase H-like domain-containing protein</fullName>
    </recommendedName>
</protein>
<keyword evidence="3" id="KW-0540">Nuclease</keyword>
<dbReference type="PANTHER" id="PTHR37984">
    <property type="entry name" value="PROTEIN CBG26694"/>
    <property type="match status" value="1"/>
</dbReference>
<keyword evidence="6" id="KW-0695">RNA-directed DNA polymerase</keyword>
<dbReference type="InterPro" id="IPR043128">
    <property type="entry name" value="Rev_trsase/Diguanyl_cyclase"/>
</dbReference>
<keyword evidence="4" id="KW-0255">Endonuclease</keyword>
<dbReference type="PANTHER" id="PTHR37984:SF9">
    <property type="entry name" value="INTEGRASE CATALYTIC DOMAIN-CONTAINING PROTEIN"/>
    <property type="match status" value="1"/>
</dbReference>
<evidence type="ECO:0000256" key="5">
    <source>
        <dbReference type="ARBA" id="ARBA00022801"/>
    </source>
</evidence>
<evidence type="ECO:0000256" key="6">
    <source>
        <dbReference type="ARBA" id="ARBA00022918"/>
    </source>
</evidence>
<name>A0A8S3VEW8_MYTED</name>
<organism evidence="9 10">
    <name type="scientific">Mytilus edulis</name>
    <name type="common">Blue mussel</name>
    <dbReference type="NCBI Taxonomy" id="6550"/>
    <lineage>
        <taxon>Eukaryota</taxon>
        <taxon>Metazoa</taxon>
        <taxon>Spiralia</taxon>
        <taxon>Lophotrochozoa</taxon>
        <taxon>Mollusca</taxon>
        <taxon>Bivalvia</taxon>
        <taxon>Autobranchia</taxon>
        <taxon>Pteriomorphia</taxon>
        <taxon>Mytilida</taxon>
        <taxon>Mytiloidea</taxon>
        <taxon>Mytilidae</taxon>
        <taxon>Mytilinae</taxon>
        <taxon>Mytilus</taxon>
    </lineage>
</organism>
<dbReference type="OrthoDB" id="6143012at2759"/>
<evidence type="ECO:0000256" key="1">
    <source>
        <dbReference type="ARBA" id="ARBA00022679"/>
    </source>
</evidence>
<reference evidence="9" key="1">
    <citation type="submission" date="2021-03" db="EMBL/GenBank/DDBJ databases">
        <authorList>
            <person name="Bekaert M."/>
        </authorList>
    </citation>
    <scope>NUCLEOTIDE SEQUENCE</scope>
</reference>
<dbReference type="InterPro" id="IPR041373">
    <property type="entry name" value="RT_RNaseH"/>
</dbReference>
<feature type="domain" description="Reverse transcriptase RNase H-like" evidence="8">
    <location>
        <begin position="409"/>
        <end position="507"/>
    </location>
</feature>
<evidence type="ECO:0000259" key="7">
    <source>
        <dbReference type="Pfam" id="PF00078"/>
    </source>
</evidence>
<dbReference type="AlphaFoldDB" id="A0A8S3VEW8"/>
<accession>A0A8S3VEW8</accession>
<dbReference type="GO" id="GO:0004519">
    <property type="term" value="F:endonuclease activity"/>
    <property type="evidence" value="ECO:0007669"/>
    <property type="project" value="UniProtKB-KW"/>
</dbReference>
<evidence type="ECO:0000313" key="10">
    <source>
        <dbReference type="Proteomes" id="UP000683360"/>
    </source>
</evidence>
<dbReference type="SUPFAM" id="SSF56672">
    <property type="entry name" value="DNA/RNA polymerases"/>
    <property type="match status" value="1"/>
</dbReference>